<dbReference type="HAMAP" id="MF_02065">
    <property type="entry name" value="MltG"/>
    <property type="match status" value="1"/>
</dbReference>
<evidence type="ECO:0000256" key="1">
    <source>
        <dbReference type="ARBA" id="ARBA00022475"/>
    </source>
</evidence>
<dbReference type="Pfam" id="PF02618">
    <property type="entry name" value="YceG"/>
    <property type="match status" value="1"/>
</dbReference>
<organism evidence="9 10">
    <name type="scientific">Actinomycetospora chlora</name>
    <dbReference type="NCBI Taxonomy" id="663608"/>
    <lineage>
        <taxon>Bacteria</taxon>
        <taxon>Bacillati</taxon>
        <taxon>Actinomycetota</taxon>
        <taxon>Actinomycetes</taxon>
        <taxon>Pseudonocardiales</taxon>
        <taxon>Pseudonocardiaceae</taxon>
        <taxon>Actinomycetospora</taxon>
    </lineage>
</organism>
<proteinExistence type="inferred from homology"/>
<evidence type="ECO:0000256" key="6">
    <source>
        <dbReference type="ARBA" id="ARBA00023316"/>
    </source>
</evidence>
<comment type="subcellular location">
    <subcellularLocation>
        <location evidence="7">Cell membrane</location>
        <topology evidence="7">Single-pass membrane protein</topology>
    </subcellularLocation>
</comment>
<keyword evidence="5 7" id="KW-0456">Lyase</keyword>
<gene>
    <name evidence="7" type="primary">mltG</name>
    <name evidence="9" type="ORF">GCM10023200_17640</name>
</gene>
<feature type="transmembrane region" description="Helical" evidence="7">
    <location>
        <begin position="151"/>
        <end position="171"/>
    </location>
</feature>
<dbReference type="PANTHER" id="PTHR30518:SF2">
    <property type="entry name" value="ENDOLYTIC MUREIN TRANSGLYCOSYLASE"/>
    <property type="match status" value="1"/>
</dbReference>
<protein>
    <recommendedName>
        <fullName evidence="7">Endolytic murein transglycosylase</fullName>
        <ecNumber evidence="7">4.2.2.29</ecNumber>
    </recommendedName>
    <alternativeName>
        <fullName evidence="7">Peptidoglycan lytic transglycosylase</fullName>
    </alternativeName>
    <alternativeName>
        <fullName evidence="7">Peptidoglycan polymerization terminase</fullName>
    </alternativeName>
</protein>
<feature type="compositionally biased region" description="Low complexity" evidence="8">
    <location>
        <begin position="77"/>
        <end position="90"/>
    </location>
</feature>
<comment type="similarity">
    <text evidence="7">Belongs to the transglycosylase MltG family.</text>
</comment>
<feature type="compositionally biased region" description="Low complexity" evidence="8">
    <location>
        <begin position="26"/>
        <end position="45"/>
    </location>
</feature>
<keyword evidence="2 7" id="KW-0812">Transmembrane</keyword>
<dbReference type="Gene3D" id="3.30.1490.480">
    <property type="entry name" value="Endolytic murein transglycosylase"/>
    <property type="match status" value="1"/>
</dbReference>
<comment type="function">
    <text evidence="7">Functions as a peptidoglycan terminase that cleaves nascent peptidoglycan strands endolytically to terminate their elongation.</text>
</comment>
<evidence type="ECO:0000256" key="2">
    <source>
        <dbReference type="ARBA" id="ARBA00022692"/>
    </source>
</evidence>
<comment type="caution">
    <text evidence="9">The sequence shown here is derived from an EMBL/GenBank/DDBJ whole genome shotgun (WGS) entry which is preliminary data.</text>
</comment>
<feature type="region of interest" description="Disordered" evidence="8">
    <location>
        <begin position="1"/>
        <end position="145"/>
    </location>
</feature>
<evidence type="ECO:0000256" key="4">
    <source>
        <dbReference type="ARBA" id="ARBA00023136"/>
    </source>
</evidence>
<reference evidence="10" key="1">
    <citation type="journal article" date="2019" name="Int. J. Syst. Evol. Microbiol.">
        <title>The Global Catalogue of Microorganisms (GCM) 10K type strain sequencing project: providing services to taxonomists for standard genome sequencing and annotation.</title>
        <authorList>
            <consortium name="The Broad Institute Genomics Platform"/>
            <consortium name="The Broad Institute Genome Sequencing Center for Infectious Disease"/>
            <person name="Wu L."/>
            <person name="Ma J."/>
        </authorList>
    </citation>
    <scope>NUCLEOTIDE SEQUENCE [LARGE SCALE GENOMIC DNA]</scope>
    <source>
        <strain evidence="10">JCM 17979</strain>
    </source>
</reference>
<sequence>MSGRPHGPGEGRPRLIQMAPANGRSVAGRPAGARPAPGTPPVRRTVAGRPGGHPHPGGHPDAQTDRHVAASWRRPSEPSGPSGPSRRSGPPSAPPEGDAVTETSAVPEDAREPAEPEADPGWLLGDDPPPRGGDPVTEAFPEGRGPRRRRLLWPAVAAVLVLALVGGVFAARDLWPVLFPPDYEGPGSGRVVVQVADGSSTREIGEDLVREDVVASARAFGDAAEENPGGRGIQPGFYELRRQMSAAGAVTALLDPATRVGRLEIRSGTQLDDTLGQDNTTVPGVLSLISRATCTVDEAGAERCASVADLRAAMADTDPADLGVPSWALDPVRRAEPARRLEGLLAPGTYDVAPGTSARDALAEVVRASVPRLESGGLVAQADAAGVQPYDALIVASLAEREGVAADFGKVARVIVNRLAVPMRLQFDSTVNYPLDRQTLLTSPFDRARPGPYNTYLNLGLTPTPIGAVSPDALRAALAPEPGPWVYFVKCQTDGISCFAVTPDEHDANRRLAQERGVY</sequence>
<dbReference type="PANTHER" id="PTHR30518">
    <property type="entry name" value="ENDOLYTIC MUREIN TRANSGLYCOSYLASE"/>
    <property type="match status" value="1"/>
</dbReference>
<name>A0ABP9ARY9_9PSEU</name>
<evidence type="ECO:0000313" key="10">
    <source>
        <dbReference type="Proteomes" id="UP001500928"/>
    </source>
</evidence>
<evidence type="ECO:0000313" key="9">
    <source>
        <dbReference type="EMBL" id="GAA4784481.1"/>
    </source>
</evidence>
<dbReference type="Proteomes" id="UP001500928">
    <property type="component" value="Unassembled WGS sequence"/>
</dbReference>
<evidence type="ECO:0000256" key="7">
    <source>
        <dbReference type="HAMAP-Rule" id="MF_02065"/>
    </source>
</evidence>
<evidence type="ECO:0000256" key="8">
    <source>
        <dbReference type="SAM" id="MobiDB-lite"/>
    </source>
</evidence>
<evidence type="ECO:0000256" key="5">
    <source>
        <dbReference type="ARBA" id="ARBA00023239"/>
    </source>
</evidence>
<keyword evidence="1 7" id="KW-1003">Cell membrane</keyword>
<feature type="site" description="Important for catalytic activity" evidence="7">
    <location>
        <position position="402"/>
    </location>
</feature>
<dbReference type="InterPro" id="IPR003770">
    <property type="entry name" value="MLTG-like"/>
</dbReference>
<evidence type="ECO:0000256" key="3">
    <source>
        <dbReference type="ARBA" id="ARBA00022989"/>
    </source>
</evidence>
<accession>A0ABP9ARY9</accession>
<dbReference type="EC" id="4.2.2.29" evidence="7"/>
<keyword evidence="4 7" id="KW-0472">Membrane</keyword>
<comment type="catalytic activity">
    <reaction evidence="7">
        <text>a peptidoglycan chain = a peptidoglycan chain with N-acetyl-1,6-anhydromuramyl-[peptide] at the reducing end + a peptidoglycan chain with N-acetylglucosamine at the non-reducing end.</text>
        <dbReference type="EC" id="4.2.2.29"/>
    </reaction>
</comment>
<keyword evidence="6 7" id="KW-0961">Cell wall biogenesis/degradation</keyword>
<keyword evidence="10" id="KW-1185">Reference proteome</keyword>
<dbReference type="EMBL" id="BAABHO010000011">
    <property type="protein sequence ID" value="GAA4784481.1"/>
    <property type="molecule type" value="Genomic_DNA"/>
</dbReference>
<keyword evidence="3 7" id="KW-1133">Transmembrane helix</keyword>